<evidence type="ECO:0000259" key="1">
    <source>
        <dbReference type="Pfam" id="PF25917"/>
    </source>
</evidence>
<dbReference type="Gene3D" id="2.40.420.20">
    <property type="match status" value="1"/>
</dbReference>
<feature type="domain" description="Multidrug resistance protein MdtA-like barrel-sandwich hybrid" evidence="1">
    <location>
        <begin position="18"/>
        <end position="164"/>
    </location>
</feature>
<dbReference type="Gene3D" id="2.40.50.100">
    <property type="match status" value="1"/>
</dbReference>
<reference evidence="3" key="1">
    <citation type="submission" date="2017-09" db="EMBL/GenBank/DDBJ databases">
        <title>Depth-based differentiation of microbial function through sediment-hosted aquifers and enrichment of novel symbionts in the deep terrestrial subsurface.</title>
        <authorList>
            <person name="Probst A.J."/>
            <person name="Ladd B."/>
            <person name="Jarett J.K."/>
            <person name="Geller-Mcgrath D.E."/>
            <person name="Sieber C.M.K."/>
            <person name="Emerson J.B."/>
            <person name="Anantharaman K."/>
            <person name="Thomas B.C."/>
            <person name="Malmstrom R."/>
            <person name="Stieglmeier M."/>
            <person name="Klingl A."/>
            <person name="Woyke T."/>
            <person name="Ryan C.M."/>
            <person name="Banfield J.F."/>
        </authorList>
    </citation>
    <scope>NUCLEOTIDE SEQUENCE [LARGE SCALE GENOMIC DNA]</scope>
</reference>
<dbReference type="GO" id="GO:1990281">
    <property type="term" value="C:efflux pump complex"/>
    <property type="evidence" value="ECO:0007669"/>
    <property type="project" value="TreeGrafter"/>
</dbReference>
<dbReference type="AlphaFoldDB" id="A0A2M8EX29"/>
<dbReference type="Pfam" id="PF25917">
    <property type="entry name" value="BSH_RND"/>
    <property type="match status" value="1"/>
</dbReference>
<name>A0A2M8EX29_9BACT</name>
<dbReference type="Gene3D" id="2.40.30.170">
    <property type="match status" value="1"/>
</dbReference>
<evidence type="ECO:0000313" key="2">
    <source>
        <dbReference type="EMBL" id="PJC30423.1"/>
    </source>
</evidence>
<accession>A0A2M8EX29</accession>
<proteinExistence type="predicted"/>
<sequence length="318" mass="35210">MAESQVRSQNEAVLHFSISGKVVYLPFKEGDAVKQGQTIASLDSYTTQKQLASTLNTFRVTRNAFDQTKDNIQDNVSKAQQVLPYDYYAKAGMGMDTKENAMNDTIKRILDQNQANLDNSIIQVELANYAFTLSTLTSPINGVLIRQDITTPQVMATPQNIFTVIDPEALVFKANVSENDINFIEEGAQTTIQLNGQSDKKIIGTVLKIYPDKITLPTGENVYQVDIGGDEINKLGKYKQAGVVLIKNKYNTSVVLVPSWLVLSKQYIWVIEDNKPILKSIKAGETVSGNTEVLEGLKDTDKVILNPATIIKSKYPLL</sequence>
<dbReference type="Proteomes" id="UP000231383">
    <property type="component" value="Unassembled WGS sequence"/>
</dbReference>
<dbReference type="SUPFAM" id="SSF111369">
    <property type="entry name" value="HlyD-like secretion proteins"/>
    <property type="match status" value="1"/>
</dbReference>
<gene>
    <name evidence="2" type="ORF">CO051_05800</name>
</gene>
<protein>
    <recommendedName>
        <fullName evidence="1">Multidrug resistance protein MdtA-like barrel-sandwich hybrid domain-containing protein</fullName>
    </recommendedName>
</protein>
<dbReference type="EMBL" id="PFSC01000151">
    <property type="protein sequence ID" value="PJC30423.1"/>
    <property type="molecule type" value="Genomic_DNA"/>
</dbReference>
<dbReference type="GO" id="GO:0015562">
    <property type="term" value="F:efflux transmembrane transporter activity"/>
    <property type="evidence" value="ECO:0007669"/>
    <property type="project" value="TreeGrafter"/>
</dbReference>
<dbReference type="InterPro" id="IPR058625">
    <property type="entry name" value="MdtA-like_BSH"/>
</dbReference>
<comment type="caution">
    <text evidence="2">The sequence shown here is derived from an EMBL/GenBank/DDBJ whole genome shotgun (WGS) entry which is preliminary data.</text>
</comment>
<dbReference type="PANTHER" id="PTHR30469">
    <property type="entry name" value="MULTIDRUG RESISTANCE PROTEIN MDTA"/>
    <property type="match status" value="1"/>
</dbReference>
<evidence type="ECO:0000313" key="3">
    <source>
        <dbReference type="Proteomes" id="UP000231383"/>
    </source>
</evidence>
<organism evidence="2 3">
    <name type="scientific">Candidatus Roizmanbacteria bacterium CG_4_9_14_0_2_um_filter_39_13</name>
    <dbReference type="NCBI Taxonomy" id="1974839"/>
    <lineage>
        <taxon>Bacteria</taxon>
        <taxon>Candidatus Roizmaniibacteriota</taxon>
    </lineage>
</organism>